<evidence type="ECO:0000259" key="3">
    <source>
        <dbReference type="PROSITE" id="PS50110"/>
    </source>
</evidence>
<dbReference type="Proteomes" id="UP001620514">
    <property type="component" value="Unassembled WGS sequence"/>
</dbReference>
<dbReference type="SMART" id="SM00850">
    <property type="entry name" value="LytTR"/>
    <property type="match status" value="1"/>
</dbReference>
<dbReference type="Gene3D" id="2.40.50.1020">
    <property type="entry name" value="LytTr DNA-binding domain"/>
    <property type="match status" value="1"/>
</dbReference>
<protein>
    <submittedName>
        <fullName evidence="5">DNA-binding LytR/AlgR family response regulator</fullName>
    </submittedName>
</protein>
<dbReference type="PROSITE" id="PS50110">
    <property type="entry name" value="RESPONSE_REGULATORY"/>
    <property type="match status" value="1"/>
</dbReference>
<dbReference type="PANTHER" id="PTHR48111:SF69">
    <property type="entry name" value="RESPONSE REGULATOR RECEIVER"/>
    <property type="match status" value="1"/>
</dbReference>
<proteinExistence type="predicted"/>
<evidence type="ECO:0000256" key="1">
    <source>
        <dbReference type="ARBA" id="ARBA00023125"/>
    </source>
</evidence>
<sequence>MIPTTELIPTTDHSVPIMKATVLIAEDEALLAADLQAQLTRLWPDLRCVASVADGETAVKQSLALQPDVLFLDIRMPGMTGLEAAQALAEDWPDLAKPFPLLVFVTAYDQYALHAFEHAAVDYVLKPVQPDRLEKTCARLQAALRQRTQSQAADPSLDAAIHTLRELLHADAAGPQAKLPAASPPLRLIQASAGNTITMVPIADVLYFEAADKYVRMVTAEREHLIRISLRELQLQLDPECFWQVHRSTIVRCDAIATALRDDSGKLTLTLRGHTDKLSVSRLYADRFKGL</sequence>
<dbReference type="PANTHER" id="PTHR48111">
    <property type="entry name" value="REGULATOR OF RPOS"/>
    <property type="match status" value="1"/>
</dbReference>
<gene>
    <name evidence="5" type="ORF">ABH943_004547</name>
</gene>
<dbReference type="Pfam" id="PF04397">
    <property type="entry name" value="LytTR"/>
    <property type="match status" value="1"/>
</dbReference>
<dbReference type="GO" id="GO:0003677">
    <property type="term" value="F:DNA binding"/>
    <property type="evidence" value="ECO:0007669"/>
    <property type="project" value="UniProtKB-KW"/>
</dbReference>
<accession>A0ABW8MLI9</accession>
<dbReference type="InterPro" id="IPR001789">
    <property type="entry name" value="Sig_transdc_resp-reg_receiver"/>
</dbReference>
<evidence type="ECO:0000313" key="6">
    <source>
        <dbReference type="Proteomes" id="UP001620514"/>
    </source>
</evidence>
<organism evidence="5 6">
    <name type="scientific">Caballeronia udeis</name>
    <dbReference type="NCBI Taxonomy" id="1232866"/>
    <lineage>
        <taxon>Bacteria</taxon>
        <taxon>Pseudomonadati</taxon>
        <taxon>Pseudomonadota</taxon>
        <taxon>Betaproteobacteria</taxon>
        <taxon>Burkholderiales</taxon>
        <taxon>Burkholderiaceae</taxon>
        <taxon>Caballeronia</taxon>
    </lineage>
</organism>
<feature type="modified residue" description="4-aspartylphosphate" evidence="2">
    <location>
        <position position="73"/>
    </location>
</feature>
<dbReference type="EMBL" id="JBIYDN010000014">
    <property type="protein sequence ID" value="MFK4444525.1"/>
    <property type="molecule type" value="Genomic_DNA"/>
</dbReference>
<dbReference type="Pfam" id="PF00072">
    <property type="entry name" value="Response_reg"/>
    <property type="match status" value="1"/>
</dbReference>
<dbReference type="InterPro" id="IPR007492">
    <property type="entry name" value="LytTR_DNA-bd_dom"/>
</dbReference>
<dbReference type="Gene3D" id="3.40.50.2300">
    <property type="match status" value="1"/>
</dbReference>
<feature type="domain" description="Response regulatory" evidence="3">
    <location>
        <begin position="21"/>
        <end position="141"/>
    </location>
</feature>
<evidence type="ECO:0000256" key="2">
    <source>
        <dbReference type="PROSITE-ProRule" id="PRU00169"/>
    </source>
</evidence>
<evidence type="ECO:0000313" key="5">
    <source>
        <dbReference type="EMBL" id="MFK4444525.1"/>
    </source>
</evidence>
<evidence type="ECO:0000259" key="4">
    <source>
        <dbReference type="PROSITE" id="PS50930"/>
    </source>
</evidence>
<dbReference type="SMART" id="SM00448">
    <property type="entry name" value="REC"/>
    <property type="match status" value="1"/>
</dbReference>
<feature type="domain" description="HTH LytTR-type" evidence="4">
    <location>
        <begin position="189"/>
        <end position="291"/>
    </location>
</feature>
<dbReference type="InterPro" id="IPR011006">
    <property type="entry name" value="CheY-like_superfamily"/>
</dbReference>
<name>A0ABW8MLI9_9BURK</name>
<dbReference type="SUPFAM" id="SSF52172">
    <property type="entry name" value="CheY-like"/>
    <property type="match status" value="1"/>
</dbReference>
<reference evidence="5 6" key="1">
    <citation type="submission" date="2024-10" db="EMBL/GenBank/DDBJ databases">
        <authorList>
            <person name="Deangelis K."/>
            <person name="Huntemann M."/>
            <person name="Clum A."/>
            <person name="Wang J."/>
            <person name="Palaniappan K."/>
            <person name="Ritter S."/>
            <person name="Chen I.-M."/>
            <person name="Stamatis D."/>
            <person name="Reddy T."/>
            <person name="O'Malley R."/>
            <person name="Daum C."/>
            <person name="Ng V."/>
            <person name="Ivanova N."/>
            <person name="Kyrpides N."/>
            <person name="Woyke T."/>
        </authorList>
    </citation>
    <scope>NUCLEOTIDE SEQUENCE [LARGE SCALE GENOMIC DNA]</scope>
    <source>
        <strain evidence="5 6">GAS97</strain>
    </source>
</reference>
<keyword evidence="6" id="KW-1185">Reference proteome</keyword>
<dbReference type="InterPro" id="IPR039420">
    <property type="entry name" value="WalR-like"/>
</dbReference>
<comment type="caution">
    <text evidence="5">The sequence shown here is derived from an EMBL/GenBank/DDBJ whole genome shotgun (WGS) entry which is preliminary data.</text>
</comment>
<dbReference type="PROSITE" id="PS50930">
    <property type="entry name" value="HTH_LYTTR"/>
    <property type="match status" value="1"/>
</dbReference>
<keyword evidence="2" id="KW-0597">Phosphoprotein</keyword>
<reference evidence="5 6" key="2">
    <citation type="submission" date="2024-11" db="EMBL/GenBank/DDBJ databases">
        <title>Using genomics to understand microbial adaptation to soil warming.</title>
        <authorList>
            <person name="Deangelis K.M. PhD."/>
        </authorList>
    </citation>
    <scope>NUCLEOTIDE SEQUENCE [LARGE SCALE GENOMIC DNA]</scope>
    <source>
        <strain evidence="5 6">GAS97</strain>
    </source>
</reference>
<keyword evidence="1 5" id="KW-0238">DNA-binding</keyword>